<gene>
    <name evidence="14" type="ORF">Airi01_099420</name>
</gene>
<dbReference type="Proteomes" id="UP001165135">
    <property type="component" value="Unassembled WGS sequence"/>
</dbReference>
<feature type="transmembrane region" description="Helical" evidence="12">
    <location>
        <begin position="217"/>
        <end position="236"/>
    </location>
</feature>
<evidence type="ECO:0000256" key="5">
    <source>
        <dbReference type="ARBA" id="ARBA00022692"/>
    </source>
</evidence>
<keyword evidence="6" id="KW-0479">Metal-binding</keyword>
<dbReference type="Pfam" id="PF12483">
    <property type="entry name" value="GIDE"/>
    <property type="match status" value="1"/>
</dbReference>
<dbReference type="EMBL" id="BSTJ01000021">
    <property type="protein sequence ID" value="GLY81675.1"/>
    <property type="molecule type" value="Genomic_DNA"/>
</dbReference>
<evidence type="ECO:0000259" key="13">
    <source>
        <dbReference type="Pfam" id="PF12483"/>
    </source>
</evidence>
<evidence type="ECO:0000256" key="9">
    <source>
        <dbReference type="ARBA" id="ARBA00022833"/>
    </source>
</evidence>
<keyword evidence="9" id="KW-0862">Zinc</keyword>
<evidence type="ECO:0000256" key="7">
    <source>
        <dbReference type="ARBA" id="ARBA00022771"/>
    </source>
</evidence>
<evidence type="ECO:0000256" key="4">
    <source>
        <dbReference type="ARBA" id="ARBA00022679"/>
    </source>
</evidence>
<proteinExistence type="predicted"/>
<dbReference type="GO" id="GO:0061630">
    <property type="term" value="F:ubiquitin protein ligase activity"/>
    <property type="evidence" value="ECO:0007669"/>
    <property type="project" value="UniProtKB-EC"/>
</dbReference>
<evidence type="ECO:0000313" key="14">
    <source>
        <dbReference type="EMBL" id="GLY81675.1"/>
    </source>
</evidence>
<dbReference type="GO" id="GO:0008270">
    <property type="term" value="F:zinc ion binding"/>
    <property type="evidence" value="ECO:0007669"/>
    <property type="project" value="UniProtKB-KW"/>
</dbReference>
<protein>
    <recommendedName>
        <fullName evidence="3">RING-type E3 ubiquitin transferase</fullName>
        <ecNumber evidence="3">2.3.2.27</ecNumber>
    </recommendedName>
</protein>
<evidence type="ECO:0000256" key="6">
    <source>
        <dbReference type="ARBA" id="ARBA00022723"/>
    </source>
</evidence>
<dbReference type="GO" id="GO:0016567">
    <property type="term" value="P:protein ubiquitination"/>
    <property type="evidence" value="ECO:0007669"/>
    <property type="project" value="InterPro"/>
</dbReference>
<dbReference type="AlphaFoldDB" id="A0A9W6RTX9"/>
<evidence type="ECO:0000256" key="10">
    <source>
        <dbReference type="ARBA" id="ARBA00022989"/>
    </source>
</evidence>
<keyword evidence="4" id="KW-0808">Transferase</keyword>
<dbReference type="GO" id="GO:0016020">
    <property type="term" value="C:membrane"/>
    <property type="evidence" value="ECO:0007669"/>
    <property type="project" value="UniProtKB-SubCell"/>
</dbReference>
<sequence>MIAPLIVFIVGLAVLGWGFLQQRKRDAMAATPTLTCAEIGSGAGPVTCEVKGAATPGPHGPVTAPFSGRECVWYHAKVSVRYEHHEYRDGRRRTTTRERTVHDETCPVPFGVQDATGQILVRHEGASVDGAHQSVRRFEPAGQNVNLFGLNIRVNFSDVKGHRYEEWIVPPGQPMYVLGAAGVENRQLTMRSPDGSPFIVSTRSEEQLSGRLRTSMYVGYTGGGVVILGSLVWLAVKAFGG</sequence>
<keyword evidence="5 12" id="KW-0812">Transmembrane</keyword>
<evidence type="ECO:0000256" key="8">
    <source>
        <dbReference type="ARBA" id="ARBA00022786"/>
    </source>
</evidence>
<evidence type="ECO:0000256" key="12">
    <source>
        <dbReference type="SAM" id="Phobius"/>
    </source>
</evidence>
<evidence type="ECO:0000256" key="1">
    <source>
        <dbReference type="ARBA" id="ARBA00000900"/>
    </source>
</evidence>
<keyword evidence="8" id="KW-0833">Ubl conjugation pathway</keyword>
<accession>A0A9W6RTX9</accession>
<evidence type="ECO:0000256" key="3">
    <source>
        <dbReference type="ARBA" id="ARBA00012483"/>
    </source>
</evidence>
<feature type="domain" description="E3 Ubiquitin ligase MUL1-like" evidence="13">
    <location>
        <begin position="82"/>
        <end position="232"/>
    </location>
</feature>
<comment type="catalytic activity">
    <reaction evidence="1">
        <text>S-ubiquitinyl-[E2 ubiquitin-conjugating enzyme]-L-cysteine + [acceptor protein]-L-lysine = [E2 ubiquitin-conjugating enzyme]-L-cysteine + N(6)-ubiquitinyl-[acceptor protein]-L-lysine.</text>
        <dbReference type="EC" id="2.3.2.27"/>
    </reaction>
</comment>
<dbReference type="RefSeq" id="WP_285636455.1">
    <property type="nucleotide sequence ID" value="NZ_BSTJ01000021.1"/>
</dbReference>
<reference evidence="14" key="1">
    <citation type="submission" date="2023-03" db="EMBL/GenBank/DDBJ databases">
        <title>Actinoallomurus iriomotensis NBRC 103681.</title>
        <authorList>
            <person name="Ichikawa N."/>
            <person name="Sato H."/>
            <person name="Tonouchi N."/>
        </authorList>
    </citation>
    <scope>NUCLEOTIDE SEQUENCE</scope>
    <source>
        <strain evidence="14">NBRC 103681</strain>
    </source>
</reference>
<evidence type="ECO:0000256" key="11">
    <source>
        <dbReference type="ARBA" id="ARBA00023136"/>
    </source>
</evidence>
<evidence type="ECO:0000313" key="15">
    <source>
        <dbReference type="Proteomes" id="UP001165135"/>
    </source>
</evidence>
<dbReference type="InterPro" id="IPR022170">
    <property type="entry name" value="MUL1-like"/>
</dbReference>
<keyword evidence="7" id="KW-0863">Zinc-finger</keyword>
<dbReference type="EC" id="2.3.2.27" evidence="3"/>
<name>A0A9W6RTX9_9ACTN</name>
<organism evidence="14 15">
    <name type="scientific">Actinoallomurus iriomotensis</name>
    <dbReference type="NCBI Taxonomy" id="478107"/>
    <lineage>
        <taxon>Bacteria</taxon>
        <taxon>Bacillati</taxon>
        <taxon>Actinomycetota</taxon>
        <taxon>Actinomycetes</taxon>
        <taxon>Streptosporangiales</taxon>
        <taxon>Thermomonosporaceae</taxon>
        <taxon>Actinoallomurus</taxon>
    </lineage>
</organism>
<keyword evidence="11 12" id="KW-0472">Membrane</keyword>
<keyword evidence="10 12" id="KW-1133">Transmembrane helix</keyword>
<evidence type="ECO:0000256" key="2">
    <source>
        <dbReference type="ARBA" id="ARBA00004141"/>
    </source>
</evidence>
<comment type="subcellular location">
    <subcellularLocation>
        <location evidence="2">Membrane</location>
        <topology evidence="2">Multi-pass membrane protein</topology>
    </subcellularLocation>
</comment>
<comment type="caution">
    <text evidence="14">The sequence shown here is derived from an EMBL/GenBank/DDBJ whole genome shotgun (WGS) entry which is preliminary data.</text>
</comment>